<dbReference type="PANTHER" id="PTHR12966:SF0">
    <property type="entry name" value="NADH DEHYDROGENASE [UBIQUINONE] 1 ALPHA SUBCOMPLEX SUBUNIT 13"/>
    <property type="match status" value="1"/>
</dbReference>
<organism evidence="12 13">
    <name type="scientific">Aureococcus anophagefferens</name>
    <name type="common">Harmful bloom alga</name>
    <dbReference type="NCBI Taxonomy" id="44056"/>
    <lineage>
        <taxon>Eukaryota</taxon>
        <taxon>Sar</taxon>
        <taxon>Stramenopiles</taxon>
        <taxon>Ochrophyta</taxon>
        <taxon>Pelagophyceae</taxon>
        <taxon>Pelagomonadales</taxon>
        <taxon>Pelagomonadaceae</taxon>
        <taxon>Aureococcus</taxon>
    </lineage>
</organism>
<evidence type="ECO:0000256" key="8">
    <source>
        <dbReference type="ARBA" id="ARBA00022989"/>
    </source>
</evidence>
<protein>
    <recommendedName>
        <fullName evidence="11">NADH dehydrogenase [ubiquinone] 1 alpha subcomplex subunit 13</fullName>
    </recommendedName>
</protein>
<comment type="similarity">
    <text evidence="2 11">Belongs to the complex I NDUFA13 subunit family.</text>
</comment>
<feature type="transmembrane region" description="Helical" evidence="11">
    <location>
        <begin position="65"/>
        <end position="83"/>
    </location>
</feature>
<dbReference type="Proteomes" id="UP001363151">
    <property type="component" value="Unassembled WGS sequence"/>
</dbReference>
<evidence type="ECO:0000256" key="10">
    <source>
        <dbReference type="ARBA" id="ARBA00023136"/>
    </source>
</evidence>
<keyword evidence="3 11" id="KW-0813">Transport</keyword>
<evidence type="ECO:0000313" key="12">
    <source>
        <dbReference type="EMBL" id="KAK7242467.1"/>
    </source>
</evidence>
<evidence type="ECO:0000256" key="2">
    <source>
        <dbReference type="ARBA" id="ARBA00007312"/>
    </source>
</evidence>
<dbReference type="EMBL" id="JBBJCI010000142">
    <property type="protein sequence ID" value="KAK7242467.1"/>
    <property type="molecule type" value="Genomic_DNA"/>
</dbReference>
<evidence type="ECO:0000256" key="5">
    <source>
        <dbReference type="ARBA" id="ARBA00022692"/>
    </source>
</evidence>
<evidence type="ECO:0000256" key="7">
    <source>
        <dbReference type="ARBA" id="ARBA00022982"/>
    </source>
</evidence>
<keyword evidence="4 11" id="KW-0679">Respiratory chain</keyword>
<keyword evidence="9 11" id="KW-0496">Mitochondrion</keyword>
<comment type="function">
    <text evidence="11">Complex I functions in the transfer of electrons from NADH to the respiratory chain. Accessory subunit of the mitochondrial membrane respiratory chain NADH dehydrogenase (Complex I), that is believed not to be involved in catalysis.</text>
</comment>
<dbReference type="Pfam" id="PF06212">
    <property type="entry name" value="GRIM-19"/>
    <property type="match status" value="1"/>
</dbReference>
<keyword evidence="8 11" id="KW-1133">Transmembrane helix</keyword>
<name>A0ABR1G2N4_AURAN</name>
<dbReference type="PANTHER" id="PTHR12966">
    <property type="entry name" value="NADH DEHYDROGENASE UBIQUINONE 1 ALPHA SUBCOMPLEX SUBUNIT 13"/>
    <property type="match status" value="1"/>
</dbReference>
<accession>A0ABR1G2N4</accession>
<sequence>MAMRFARAMRPLAAGPGRRPMGGGPTTTHVTSGDLKKVVQDMPPAGGYPDVIFKKATINRGPDGWMIWVGSLLTVAFGFYRVGQCNLERNAAKKEKREARMAIVPYLQAEEDARAVAAKLNQDADEAEIMKGVKDWKVGASVYNSERFWAPPSPVEHPRA</sequence>
<evidence type="ECO:0000313" key="13">
    <source>
        <dbReference type="Proteomes" id="UP001363151"/>
    </source>
</evidence>
<evidence type="ECO:0000256" key="11">
    <source>
        <dbReference type="RuleBase" id="RU368034"/>
    </source>
</evidence>
<keyword evidence="7 11" id="KW-0249">Electron transport</keyword>
<dbReference type="InterPro" id="IPR009346">
    <property type="entry name" value="GRIM-19"/>
</dbReference>
<keyword evidence="5 11" id="KW-0812">Transmembrane</keyword>
<keyword evidence="10 11" id="KW-0472">Membrane</keyword>
<proteinExistence type="inferred from homology"/>
<gene>
    <name evidence="12" type="primary">NDUFA13</name>
    <name evidence="12" type="ORF">SO694_00017126</name>
</gene>
<evidence type="ECO:0000256" key="1">
    <source>
        <dbReference type="ARBA" id="ARBA00004298"/>
    </source>
</evidence>
<reference evidence="12 13" key="1">
    <citation type="submission" date="2024-03" db="EMBL/GenBank/DDBJ databases">
        <title>Aureococcus anophagefferens CCMP1851 and Kratosvirus quantuckense: Draft genome of a second virus-susceptible host strain in the model system.</title>
        <authorList>
            <person name="Chase E."/>
            <person name="Truchon A.R."/>
            <person name="Schepens W."/>
            <person name="Wilhelm S.W."/>
        </authorList>
    </citation>
    <scope>NUCLEOTIDE SEQUENCE [LARGE SCALE GENOMIC DNA]</scope>
    <source>
        <strain evidence="12 13">CCMP1851</strain>
    </source>
</reference>
<comment type="subcellular location">
    <subcellularLocation>
        <location evidence="1 11">Mitochondrion inner membrane</location>
        <topology evidence="1 11">Single-pass membrane protein</topology>
        <orientation evidence="1 11">Matrix side</orientation>
    </subcellularLocation>
</comment>
<evidence type="ECO:0000256" key="9">
    <source>
        <dbReference type="ARBA" id="ARBA00023128"/>
    </source>
</evidence>
<evidence type="ECO:0000256" key="6">
    <source>
        <dbReference type="ARBA" id="ARBA00022792"/>
    </source>
</evidence>
<keyword evidence="13" id="KW-1185">Reference proteome</keyword>
<evidence type="ECO:0000256" key="3">
    <source>
        <dbReference type="ARBA" id="ARBA00022448"/>
    </source>
</evidence>
<comment type="caution">
    <text evidence="12">The sequence shown here is derived from an EMBL/GenBank/DDBJ whole genome shotgun (WGS) entry which is preliminary data.</text>
</comment>
<evidence type="ECO:0000256" key="4">
    <source>
        <dbReference type="ARBA" id="ARBA00022660"/>
    </source>
</evidence>
<keyword evidence="6 11" id="KW-0999">Mitochondrion inner membrane</keyword>